<evidence type="ECO:0000256" key="4">
    <source>
        <dbReference type="ARBA" id="ARBA00022833"/>
    </source>
</evidence>
<reference evidence="6" key="1">
    <citation type="submission" date="2020-07" db="EMBL/GenBank/DDBJ databases">
        <title>Huge and variable diversity of episymbiotic CPR bacteria and DPANN archaea in groundwater ecosystems.</title>
        <authorList>
            <person name="He C.Y."/>
            <person name="Keren R."/>
            <person name="Whittaker M."/>
            <person name="Farag I.F."/>
            <person name="Doudna J."/>
            <person name="Cate J.H.D."/>
            <person name="Banfield J.F."/>
        </authorList>
    </citation>
    <scope>NUCLEOTIDE SEQUENCE</scope>
    <source>
        <strain evidence="6">NC_groundwater_1482_Ag_S-0.65um_47_24</strain>
    </source>
</reference>
<dbReference type="EMBL" id="JACQWF010000008">
    <property type="protein sequence ID" value="MBI4594774.1"/>
    <property type="molecule type" value="Genomic_DNA"/>
</dbReference>
<evidence type="ECO:0000256" key="3">
    <source>
        <dbReference type="ARBA" id="ARBA00022801"/>
    </source>
</evidence>
<evidence type="ECO:0000313" key="6">
    <source>
        <dbReference type="EMBL" id="MBI4594774.1"/>
    </source>
</evidence>
<dbReference type="InterPro" id="IPR051013">
    <property type="entry name" value="MBL_superfamily_lactonases"/>
</dbReference>
<dbReference type="Pfam" id="PF00753">
    <property type="entry name" value="Lactamase_B"/>
    <property type="match status" value="1"/>
</dbReference>
<sequence length="296" mass="33755">MFQRQLGQIVINRIIESECADAFYDPIGFFPETTPKDWERHKAWMQPHDMDPATGKLRFAVQSYLLRNRHHTILIDTCNGDYKKRRVPLWNMTTGGAFLVNLANAGVQPDAVDYVICTHIHQDHFGGNTRLRDGRWVPTFPNATYIFTKKEYEHWEAIYKQKPYEAFTDSIIPVVAGGLVAFVTNDYALDDEIWLESTPGHSPDHVCIHLKSDGAEAVIIGDLLHSPVQCQEPTWANFAEFDRELACNTRKAFLERYCDTDVLIGGMHLPSPSMGHIVSRDGAVWFQYERSAEGLL</sequence>
<gene>
    <name evidence="6" type="ORF">HY730_00160</name>
</gene>
<keyword evidence="4" id="KW-0862">Zinc</keyword>
<dbReference type="CDD" id="cd16277">
    <property type="entry name" value="metallo-hydrolase-like_MBL-fold"/>
    <property type="match status" value="1"/>
</dbReference>
<dbReference type="Proteomes" id="UP000772181">
    <property type="component" value="Unassembled WGS sequence"/>
</dbReference>
<dbReference type="SUPFAM" id="SSF56281">
    <property type="entry name" value="Metallo-hydrolase/oxidoreductase"/>
    <property type="match status" value="1"/>
</dbReference>
<dbReference type="Gene3D" id="3.60.15.10">
    <property type="entry name" value="Ribonuclease Z/Hydroxyacylglutathione hydrolase-like"/>
    <property type="match status" value="1"/>
</dbReference>
<comment type="caution">
    <text evidence="6">The sequence shown here is derived from an EMBL/GenBank/DDBJ whole genome shotgun (WGS) entry which is preliminary data.</text>
</comment>
<dbReference type="GO" id="GO:0016787">
    <property type="term" value="F:hydrolase activity"/>
    <property type="evidence" value="ECO:0007669"/>
    <property type="project" value="UniProtKB-KW"/>
</dbReference>
<dbReference type="AlphaFoldDB" id="A0A933GL35"/>
<name>A0A933GL35_UNCTE</name>
<dbReference type="PANTHER" id="PTHR42978:SF6">
    <property type="entry name" value="QUORUM-QUENCHING LACTONASE YTNP-RELATED"/>
    <property type="match status" value="1"/>
</dbReference>
<dbReference type="SMART" id="SM00849">
    <property type="entry name" value="Lactamase_B"/>
    <property type="match status" value="1"/>
</dbReference>
<comment type="similarity">
    <text evidence="1">Belongs to the metallo-beta-lactamase superfamily.</text>
</comment>
<feature type="domain" description="Metallo-beta-lactamase" evidence="5">
    <location>
        <begin position="60"/>
        <end position="268"/>
    </location>
</feature>
<keyword evidence="2" id="KW-0479">Metal-binding</keyword>
<evidence type="ECO:0000313" key="7">
    <source>
        <dbReference type="Proteomes" id="UP000772181"/>
    </source>
</evidence>
<dbReference type="GO" id="GO:0046872">
    <property type="term" value="F:metal ion binding"/>
    <property type="evidence" value="ECO:0007669"/>
    <property type="project" value="UniProtKB-KW"/>
</dbReference>
<keyword evidence="3" id="KW-0378">Hydrolase</keyword>
<dbReference type="PANTHER" id="PTHR42978">
    <property type="entry name" value="QUORUM-QUENCHING LACTONASE YTNP-RELATED-RELATED"/>
    <property type="match status" value="1"/>
</dbReference>
<organism evidence="6 7">
    <name type="scientific">Tectimicrobiota bacterium</name>
    <dbReference type="NCBI Taxonomy" id="2528274"/>
    <lineage>
        <taxon>Bacteria</taxon>
        <taxon>Pseudomonadati</taxon>
        <taxon>Nitrospinota/Tectimicrobiota group</taxon>
        <taxon>Candidatus Tectimicrobiota</taxon>
    </lineage>
</organism>
<dbReference type="InterPro" id="IPR036866">
    <property type="entry name" value="RibonucZ/Hydroxyglut_hydro"/>
</dbReference>
<evidence type="ECO:0000259" key="5">
    <source>
        <dbReference type="SMART" id="SM00849"/>
    </source>
</evidence>
<evidence type="ECO:0000256" key="1">
    <source>
        <dbReference type="ARBA" id="ARBA00007749"/>
    </source>
</evidence>
<accession>A0A933GL35</accession>
<proteinExistence type="inferred from homology"/>
<evidence type="ECO:0000256" key="2">
    <source>
        <dbReference type="ARBA" id="ARBA00022723"/>
    </source>
</evidence>
<protein>
    <submittedName>
        <fullName evidence="6">MBL fold metallo-hydrolase</fullName>
    </submittedName>
</protein>
<dbReference type="InterPro" id="IPR001279">
    <property type="entry name" value="Metallo-B-lactamas"/>
</dbReference>